<sequence length="339" mass="41379">MIFVLGIFGVFLFYTVAFTEDPYEKFLLIIPVFFLTVYTGTRFNVGGYDYHVYKYFYELPAFQNPYGYELFFVLFRDILKFIGLNYNYFLLFLSLISNFFIYKLFISYSSYATLSFLIYLSTFYYWHNFTIIRNFIAILIFWISLKYIIERKFIVYISLITLACFFHKTAIILYPFYFLLNYRFTKKSLILLYLFSFVINPLSFFIFKFNISFLGLSERLNRYRHIVEHGNFFEFSELFIFTIALIFFLKDYTNKENVIINLNVFALFIFITFYRFAIILRFLEYFRLGVFVGIPLLLFNIRNKHLKYIMLSLLFMYLTFKYYDTITAYAIYNYKTWLI</sequence>
<keyword evidence="1" id="KW-0472">Membrane</keyword>
<dbReference type="Proteomes" id="UP001279681">
    <property type="component" value="Unassembled WGS sequence"/>
</dbReference>
<keyword evidence="1" id="KW-1133">Transmembrane helix</keyword>
<dbReference type="EMBL" id="JAVIKH010000006">
    <property type="protein sequence ID" value="MDX8336081.1"/>
    <property type="molecule type" value="Genomic_DNA"/>
</dbReference>
<accession>A0ABU4WBY9</accession>
<keyword evidence="3" id="KW-1185">Reference proteome</keyword>
<dbReference type="InterPro" id="IPR049458">
    <property type="entry name" value="EpsG-like"/>
</dbReference>
<evidence type="ECO:0000313" key="3">
    <source>
        <dbReference type="Proteomes" id="UP001279681"/>
    </source>
</evidence>
<feature type="transmembrane region" description="Helical" evidence="1">
    <location>
        <begin position="131"/>
        <end position="149"/>
    </location>
</feature>
<feature type="transmembrane region" description="Helical" evidence="1">
    <location>
        <begin position="258"/>
        <end position="279"/>
    </location>
</feature>
<keyword evidence="1" id="KW-0812">Transmembrane</keyword>
<protein>
    <submittedName>
        <fullName evidence="2">EpsG family protein</fullName>
    </submittedName>
</protein>
<gene>
    <name evidence="2" type="ORF">RFV38_06175</name>
</gene>
<feature type="transmembrane region" description="Helical" evidence="1">
    <location>
        <begin position="84"/>
        <end position="102"/>
    </location>
</feature>
<feature type="transmembrane region" description="Helical" evidence="1">
    <location>
        <begin position="231"/>
        <end position="249"/>
    </location>
</feature>
<feature type="transmembrane region" description="Helical" evidence="1">
    <location>
        <begin position="189"/>
        <end position="211"/>
    </location>
</feature>
<feature type="transmembrane region" description="Helical" evidence="1">
    <location>
        <begin position="308"/>
        <end position="332"/>
    </location>
</feature>
<comment type="caution">
    <text evidence="2">The sequence shown here is derived from an EMBL/GenBank/DDBJ whole genome shotgun (WGS) entry which is preliminary data.</text>
</comment>
<feature type="transmembrane region" description="Helical" evidence="1">
    <location>
        <begin position="27"/>
        <end position="45"/>
    </location>
</feature>
<feature type="transmembrane region" description="Helical" evidence="1">
    <location>
        <begin position="285"/>
        <end position="301"/>
    </location>
</feature>
<name>A0ABU4WBY9_9FUSO</name>
<feature type="transmembrane region" description="Helical" evidence="1">
    <location>
        <begin position="155"/>
        <end position="177"/>
    </location>
</feature>
<dbReference type="Pfam" id="PF14897">
    <property type="entry name" value="EpsG"/>
    <property type="match status" value="1"/>
</dbReference>
<organism evidence="2 3">
    <name type="scientific">Candidatus Cetobacterium colombiensis</name>
    <dbReference type="NCBI Taxonomy" id="3073100"/>
    <lineage>
        <taxon>Bacteria</taxon>
        <taxon>Fusobacteriati</taxon>
        <taxon>Fusobacteriota</taxon>
        <taxon>Fusobacteriia</taxon>
        <taxon>Fusobacteriales</taxon>
        <taxon>Fusobacteriaceae</taxon>
        <taxon>Cetobacterium</taxon>
    </lineage>
</organism>
<reference evidence="3" key="1">
    <citation type="submission" date="2023-07" db="EMBL/GenBank/DDBJ databases">
        <authorList>
            <person name="Colorado M.A."/>
            <person name="Villamil L.M."/>
            <person name="Melo J.F."/>
            <person name="Rodriguez J.A."/>
            <person name="Ruiz R.Y."/>
        </authorList>
    </citation>
    <scope>NUCLEOTIDE SEQUENCE [LARGE SCALE GENOMIC DNA]</scope>
    <source>
        <strain evidence="3">C33</strain>
    </source>
</reference>
<dbReference type="RefSeq" id="WP_320313486.1">
    <property type="nucleotide sequence ID" value="NZ_JAVIKH010000006.1"/>
</dbReference>
<evidence type="ECO:0000256" key="1">
    <source>
        <dbReference type="SAM" id="Phobius"/>
    </source>
</evidence>
<proteinExistence type="predicted"/>
<evidence type="ECO:0000313" key="2">
    <source>
        <dbReference type="EMBL" id="MDX8336081.1"/>
    </source>
</evidence>